<organism evidence="1 2">
    <name type="scientific">Panagrolaimus sp. PS1159</name>
    <dbReference type="NCBI Taxonomy" id="55785"/>
    <lineage>
        <taxon>Eukaryota</taxon>
        <taxon>Metazoa</taxon>
        <taxon>Ecdysozoa</taxon>
        <taxon>Nematoda</taxon>
        <taxon>Chromadorea</taxon>
        <taxon>Rhabditida</taxon>
        <taxon>Tylenchina</taxon>
        <taxon>Panagrolaimomorpha</taxon>
        <taxon>Panagrolaimoidea</taxon>
        <taxon>Panagrolaimidae</taxon>
        <taxon>Panagrolaimus</taxon>
    </lineage>
</organism>
<name>A0AC35G504_9BILA</name>
<evidence type="ECO:0000313" key="2">
    <source>
        <dbReference type="WBParaSite" id="PS1159_v2.g23660.t1"/>
    </source>
</evidence>
<dbReference type="Proteomes" id="UP000887580">
    <property type="component" value="Unplaced"/>
</dbReference>
<reference evidence="2" key="1">
    <citation type="submission" date="2022-11" db="UniProtKB">
        <authorList>
            <consortium name="WormBaseParasite"/>
        </authorList>
    </citation>
    <scope>IDENTIFICATION</scope>
</reference>
<proteinExistence type="predicted"/>
<accession>A0AC35G504</accession>
<evidence type="ECO:0000313" key="1">
    <source>
        <dbReference type="Proteomes" id="UP000887580"/>
    </source>
</evidence>
<dbReference type="WBParaSite" id="PS1159_v2.g23660.t1">
    <property type="protein sequence ID" value="PS1159_v2.g23660.t1"/>
    <property type="gene ID" value="PS1159_v2.g23660"/>
</dbReference>
<protein>
    <submittedName>
        <fullName evidence="2">Uncharacterized protein</fullName>
    </submittedName>
</protein>
<sequence>MIEINCRSCLNEFNASKFVLYTCLLSFTVCLAFRLDYLVNFSFFITFVPLWICEIIVFCGFFIGFLSFIIRPPPRTDFTSRNDFFAMAFSFMEHCILTGFLLLCSYKLDLGDSFEGKQLSWFVVFTPLFILSFVSMVISVWSIRHDKTFEFELLFSINIIQFVFVSFKMDSALNWSWTIVFVPSWVLFTLCFIGTFYSLILAIFLGRHSQFLNTHRRSHLFNALSHFVLTVPLLIFFVMLANKLDALELIDDYPEDQVPFIVVFSPLFISLFFSLLLSFGSRSGNYWWYGMRKPFCNYIFESFTCLQQYANISYKFGEDATDSNVPPPRPRLSGQTNPSHVNQSPSPSSTSEQVYMLHTNDRTIVTCKKLSSTHLCSIEAPD</sequence>